<feature type="non-terminal residue" evidence="3">
    <location>
        <position position="1"/>
    </location>
</feature>
<organism evidence="3 4">
    <name type="scientific">Hypsizygus marmoreus</name>
    <name type="common">White beech mushroom</name>
    <name type="synonym">Agaricus marmoreus</name>
    <dbReference type="NCBI Taxonomy" id="39966"/>
    <lineage>
        <taxon>Eukaryota</taxon>
        <taxon>Fungi</taxon>
        <taxon>Dikarya</taxon>
        <taxon>Basidiomycota</taxon>
        <taxon>Agaricomycotina</taxon>
        <taxon>Agaricomycetes</taxon>
        <taxon>Agaricomycetidae</taxon>
        <taxon>Agaricales</taxon>
        <taxon>Tricholomatineae</taxon>
        <taxon>Lyophyllaceae</taxon>
        <taxon>Hypsizygus</taxon>
    </lineage>
</organism>
<keyword evidence="2" id="KW-1133">Transmembrane helix</keyword>
<evidence type="ECO:0000256" key="1">
    <source>
        <dbReference type="SAM" id="MobiDB-lite"/>
    </source>
</evidence>
<evidence type="ECO:0000313" key="3">
    <source>
        <dbReference type="EMBL" id="RDB14999.1"/>
    </source>
</evidence>
<reference evidence="3" key="1">
    <citation type="submission" date="2018-04" db="EMBL/GenBank/DDBJ databases">
        <title>Whole genome sequencing of Hypsizygus marmoreus.</title>
        <authorList>
            <person name="Choi I.-G."/>
            <person name="Min B."/>
            <person name="Kim J.-G."/>
            <person name="Kim S."/>
            <person name="Oh Y.-L."/>
            <person name="Kong W.-S."/>
            <person name="Park H."/>
            <person name="Jeong J."/>
            <person name="Song E.-S."/>
        </authorList>
    </citation>
    <scope>NUCLEOTIDE SEQUENCE [LARGE SCALE GENOMIC DNA]</scope>
    <source>
        <strain evidence="3">51987-8</strain>
    </source>
</reference>
<name>A0A369IZ26_HYPMA</name>
<dbReference type="Proteomes" id="UP000076154">
    <property type="component" value="Unassembled WGS sequence"/>
</dbReference>
<protein>
    <submittedName>
        <fullName evidence="3">Uncharacterized protein</fullName>
    </submittedName>
</protein>
<evidence type="ECO:0000256" key="2">
    <source>
        <dbReference type="SAM" id="Phobius"/>
    </source>
</evidence>
<feature type="transmembrane region" description="Helical" evidence="2">
    <location>
        <begin position="280"/>
        <end position="300"/>
    </location>
</feature>
<dbReference type="AlphaFoldDB" id="A0A369IZ26"/>
<sequence>RHSDDDPSQNNQTQTPTIQPLNNSTRSPIPKATTSKGGAGFRFDLGTHNNQASVMEGTSGNSQNSAVMLDLSQYYGRRREAANLRNESEGARANKRIAVPGPSRATFDKASPCLVEREKAAIDRECAARERLITGSIKQKKGHAELMEARQELKSVQDAHSAWKSKHEQERQKMEADLKSRLQVNDATEVQLTGQILQYEEEICQLRRVNSDLNKRVHDLVTNFERDLTRKVEEIVAKKVQPSGPSVDEALRKVNEVMSAAARGANDVTHHMVYIRNITVVLLVFIVYMNLMFDVFALLAEP</sequence>
<comment type="caution">
    <text evidence="3">The sequence shown here is derived from an EMBL/GenBank/DDBJ whole genome shotgun (WGS) entry which is preliminary data.</text>
</comment>
<proteinExistence type="predicted"/>
<evidence type="ECO:0000313" key="4">
    <source>
        <dbReference type="Proteomes" id="UP000076154"/>
    </source>
</evidence>
<feature type="compositionally biased region" description="Polar residues" evidence="1">
    <location>
        <begin position="24"/>
        <end position="36"/>
    </location>
</feature>
<feature type="compositionally biased region" description="Low complexity" evidence="1">
    <location>
        <begin position="8"/>
        <end position="23"/>
    </location>
</feature>
<keyword evidence="2" id="KW-0472">Membrane</keyword>
<dbReference type="InParanoid" id="A0A369IZ26"/>
<keyword evidence="4" id="KW-1185">Reference proteome</keyword>
<feature type="region of interest" description="Disordered" evidence="1">
    <location>
        <begin position="1"/>
        <end position="46"/>
    </location>
</feature>
<dbReference type="EMBL" id="LUEZ02000235">
    <property type="protein sequence ID" value="RDB14999.1"/>
    <property type="molecule type" value="Genomic_DNA"/>
</dbReference>
<gene>
    <name evidence="3" type="ORF">Hypma_005514</name>
</gene>
<feature type="non-terminal residue" evidence="3">
    <location>
        <position position="302"/>
    </location>
</feature>
<accession>A0A369IZ26</accession>
<keyword evidence="2" id="KW-0812">Transmembrane</keyword>